<dbReference type="Gene3D" id="3.10.450.10">
    <property type="match status" value="1"/>
</dbReference>
<evidence type="ECO:0000256" key="9">
    <source>
        <dbReference type="ARBA" id="ARBA00032785"/>
    </source>
</evidence>
<evidence type="ECO:0000313" key="12">
    <source>
        <dbReference type="Proteomes" id="UP000823872"/>
    </source>
</evidence>
<proteinExistence type="predicted"/>
<feature type="region of interest" description="Disordered" evidence="10">
    <location>
        <begin position="139"/>
        <end position="202"/>
    </location>
</feature>
<reference evidence="11" key="2">
    <citation type="submission" date="2025-08" db="UniProtKB">
        <authorList>
            <consortium name="Ensembl"/>
        </authorList>
    </citation>
    <scope>IDENTIFICATION</scope>
    <source>
        <strain evidence="11">breed Abyssinian</strain>
    </source>
</reference>
<evidence type="ECO:0000256" key="5">
    <source>
        <dbReference type="ARBA" id="ARBA00022729"/>
    </source>
</evidence>
<protein>
    <recommendedName>
        <fullName evidence="2">Retinoic acid receptor responder protein 2</fullName>
    </recommendedName>
    <alternativeName>
        <fullName evidence="9">Chemerin</fullName>
    </alternativeName>
</protein>
<keyword evidence="3" id="KW-0145">Chemotaxis</keyword>
<sequence length="451" mass="48699">MTPEASSGLRMSVFVGRLSRNAGLRMLGTGHPGGAEEEGSPTEAGQGAGQSHIPWRSRAKTAECLGSSAKGKWRGGWIGQGWGEGQAASQGGEAGGWMGGGRSPGLAAYPNGVGRSLGRAGSWRGVWEEMGAEPDWRVGGRKRLTGLPQSARRAAEALKQRGGEEGSGPQRQLGERRGHREQLQGCRARAGGSSGCTHSLQGQGDRGEAMWQLLIPVALWLGMVGLGRAELTAAQQRGLQVALEEFHKHPPVQWAFKEIGVDSATDTLFPAGTFVRLEFKLQQTSCRKKDWKKAECKVKPNGRKRKCLACIKLNSADKVLGRMVHCPILTQVQRNFVPLPGQQEVTSERPTSHPHAQGGRSHYPRANKTALPDSCSPPLVWPPSRLNCGSEVLQEGQETSGPCWGKRNSRTNDRQRCFRQQKDLIGISEGEDGQQRLQGPMGQGGPQQRVL</sequence>
<feature type="compositionally biased region" description="Basic and acidic residues" evidence="10">
    <location>
        <begin position="153"/>
        <end position="164"/>
    </location>
</feature>
<evidence type="ECO:0000313" key="11">
    <source>
        <dbReference type="Ensembl" id="ENSFCTP00005055704.1"/>
    </source>
</evidence>
<dbReference type="Ensembl" id="ENSFCTT00005079906.1">
    <property type="protein sequence ID" value="ENSFCTP00005055704.1"/>
    <property type="gene ID" value="ENSFCTG00005028342.1"/>
</dbReference>
<dbReference type="InterPro" id="IPR046350">
    <property type="entry name" value="Cystatin_sf"/>
</dbReference>
<evidence type="ECO:0000256" key="10">
    <source>
        <dbReference type="SAM" id="MobiDB-lite"/>
    </source>
</evidence>
<reference evidence="11 12" key="1">
    <citation type="submission" date="2021-02" db="EMBL/GenBank/DDBJ databases">
        <title>Safari Cat Assemblies.</title>
        <authorList>
            <person name="Bredemeyer K.R."/>
            <person name="Murphy W.J."/>
        </authorList>
    </citation>
    <scope>NUCLEOTIDE SEQUENCE [LARGE SCALE GENOMIC DNA]</scope>
</reference>
<dbReference type="PANTHER" id="PTHR15106:SF2">
    <property type="entry name" value="RETINOIC ACID RECEPTOR RESPONDER PROTEIN 2"/>
    <property type="match status" value="1"/>
</dbReference>
<accession>A0ABI8A8Y7</accession>
<keyword evidence="12" id="KW-1185">Reference proteome</keyword>
<organism evidence="11 12">
    <name type="scientific">Felis catus</name>
    <name type="common">Cat</name>
    <name type="synonym">Felis silvestris catus</name>
    <dbReference type="NCBI Taxonomy" id="9685"/>
    <lineage>
        <taxon>Eukaryota</taxon>
        <taxon>Metazoa</taxon>
        <taxon>Chordata</taxon>
        <taxon>Craniata</taxon>
        <taxon>Vertebrata</taxon>
        <taxon>Euteleostomi</taxon>
        <taxon>Mammalia</taxon>
        <taxon>Eutheria</taxon>
        <taxon>Laurasiatheria</taxon>
        <taxon>Carnivora</taxon>
        <taxon>Feliformia</taxon>
        <taxon>Felidae</taxon>
        <taxon>Felinae</taxon>
        <taxon>Felis</taxon>
    </lineage>
</organism>
<feature type="compositionally biased region" description="Low complexity" evidence="10">
    <location>
        <begin position="435"/>
        <end position="451"/>
    </location>
</feature>
<dbReference type="PANTHER" id="PTHR15106">
    <property type="entry name" value="RETINOIC ACID RECEPTOR RESPONDER PROTEIN 2"/>
    <property type="match status" value="1"/>
</dbReference>
<evidence type="ECO:0000256" key="4">
    <source>
        <dbReference type="ARBA" id="ARBA00022525"/>
    </source>
</evidence>
<keyword evidence="5" id="KW-0732">Signal</keyword>
<keyword evidence="6" id="KW-0221">Differentiation</keyword>
<evidence type="ECO:0000256" key="7">
    <source>
        <dbReference type="ARBA" id="ARBA00023157"/>
    </source>
</evidence>
<keyword evidence="7" id="KW-1015">Disulfide bond</keyword>
<evidence type="ECO:0000256" key="3">
    <source>
        <dbReference type="ARBA" id="ARBA00022500"/>
    </source>
</evidence>
<name>A0ABI8A8Y7_FELCA</name>
<evidence type="ECO:0000256" key="6">
    <source>
        <dbReference type="ARBA" id="ARBA00022782"/>
    </source>
</evidence>
<dbReference type="GeneTree" id="ENSGT00390000016226"/>
<keyword evidence="4" id="KW-0964">Secreted</keyword>
<evidence type="ECO:0000256" key="1">
    <source>
        <dbReference type="ARBA" id="ARBA00004613"/>
    </source>
</evidence>
<feature type="region of interest" description="Disordered" evidence="10">
    <location>
        <begin position="396"/>
        <end position="415"/>
    </location>
</feature>
<dbReference type="InterPro" id="IPR029562">
    <property type="entry name" value="Chemerin"/>
</dbReference>
<feature type="region of interest" description="Disordered" evidence="10">
    <location>
        <begin position="425"/>
        <end position="451"/>
    </location>
</feature>
<dbReference type="SUPFAM" id="SSF54403">
    <property type="entry name" value="Cystatin/monellin"/>
    <property type="match status" value="1"/>
</dbReference>
<dbReference type="Proteomes" id="UP000823872">
    <property type="component" value="Chromosome A2"/>
</dbReference>
<comment type="subcellular location">
    <subcellularLocation>
        <location evidence="1">Secreted</location>
    </subcellularLocation>
</comment>
<gene>
    <name evidence="11" type="primary">RARRES2</name>
</gene>
<evidence type="ECO:0000256" key="2">
    <source>
        <dbReference type="ARBA" id="ARBA00018808"/>
    </source>
</evidence>
<keyword evidence="8" id="KW-0395">Inflammatory response</keyword>
<feature type="compositionally biased region" description="Basic and acidic residues" evidence="10">
    <location>
        <begin position="173"/>
        <end position="182"/>
    </location>
</feature>
<evidence type="ECO:0000256" key="8">
    <source>
        <dbReference type="ARBA" id="ARBA00023198"/>
    </source>
</evidence>
<reference evidence="11" key="3">
    <citation type="submission" date="2025-09" db="UniProtKB">
        <authorList>
            <consortium name="Ensembl"/>
        </authorList>
    </citation>
    <scope>IDENTIFICATION</scope>
    <source>
        <strain evidence="11">breed Abyssinian</strain>
    </source>
</reference>
<feature type="region of interest" description="Disordered" evidence="10">
    <location>
        <begin position="343"/>
        <end position="378"/>
    </location>
</feature>
<feature type="region of interest" description="Disordered" evidence="10">
    <location>
        <begin position="25"/>
        <end position="55"/>
    </location>
</feature>